<dbReference type="AlphaFoldDB" id="A0A3B0RQF4"/>
<gene>
    <name evidence="3" type="ORF">MNBD_ALPHA08-510</name>
</gene>
<dbReference type="NCBIfam" id="TIGR00230">
    <property type="entry name" value="sfsA"/>
    <property type="match status" value="1"/>
</dbReference>
<dbReference type="InterPro" id="IPR040452">
    <property type="entry name" value="SfsA_C"/>
</dbReference>
<evidence type="ECO:0000313" key="3">
    <source>
        <dbReference type="EMBL" id="VAV90796.1"/>
    </source>
</evidence>
<dbReference type="FunFam" id="2.40.50.580:FF:000001">
    <property type="entry name" value="Sugar fermentation stimulation protein A"/>
    <property type="match status" value="1"/>
</dbReference>
<organism evidence="3">
    <name type="scientific">hydrothermal vent metagenome</name>
    <dbReference type="NCBI Taxonomy" id="652676"/>
    <lineage>
        <taxon>unclassified sequences</taxon>
        <taxon>metagenomes</taxon>
        <taxon>ecological metagenomes</taxon>
    </lineage>
</organism>
<dbReference type="InterPro" id="IPR041465">
    <property type="entry name" value="SfsA_N"/>
</dbReference>
<proteinExistence type="inferred from homology"/>
<dbReference type="CDD" id="cd22359">
    <property type="entry name" value="SfsA-like_bacterial"/>
    <property type="match status" value="1"/>
</dbReference>
<name>A0A3B0RQF4_9ZZZZ</name>
<dbReference type="GO" id="GO:0003677">
    <property type="term" value="F:DNA binding"/>
    <property type="evidence" value="ECO:0007669"/>
    <property type="project" value="InterPro"/>
</dbReference>
<reference evidence="3" key="1">
    <citation type="submission" date="2018-06" db="EMBL/GenBank/DDBJ databases">
        <authorList>
            <person name="Zhirakovskaya E."/>
        </authorList>
    </citation>
    <scope>NUCLEOTIDE SEQUENCE</scope>
</reference>
<dbReference type="PANTHER" id="PTHR30545">
    <property type="entry name" value="SUGAR FERMENTATION STIMULATION PROTEIN A"/>
    <property type="match status" value="1"/>
</dbReference>
<sequence>MKFEHPLLEGTLIKRYKRFLTDVKLADGKIITASCPNTGSMAGLLNPGNRVWLSVSDNPKRKYQHTWEMLECGDLPEKPVVGINTHLPNKLVAAAIEAGQIPELAGYTSLRREVKYGENSRIDLFLESKDKPPCYVEIKNVTFLRQPGLAEFPDTTTARGTKHLHELAQMVADGHRAVMFYLVQRGDARRFSLADDVDPAYFNAYNKAKAAGVETLAWSCTLDKTGIELDKALPVEITVETKGR</sequence>
<dbReference type="InterPro" id="IPR005224">
    <property type="entry name" value="SfsA"/>
</dbReference>
<evidence type="ECO:0000259" key="2">
    <source>
        <dbReference type="Pfam" id="PF17746"/>
    </source>
</evidence>
<accession>A0A3B0RQF4</accession>
<dbReference type="Gene3D" id="3.40.1350.60">
    <property type="match status" value="1"/>
</dbReference>
<dbReference type="Pfam" id="PF03749">
    <property type="entry name" value="SfsA"/>
    <property type="match status" value="1"/>
</dbReference>
<dbReference type="Pfam" id="PF17746">
    <property type="entry name" value="SfsA_N"/>
    <property type="match status" value="1"/>
</dbReference>
<feature type="domain" description="SfsA N-terminal OB" evidence="2">
    <location>
        <begin position="13"/>
        <end position="73"/>
    </location>
</feature>
<dbReference type="Gene3D" id="2.40.50.580">
    <property type="match status" value="1"/>
</dbReference>
<protein>
    <submittedName>
        <fullName evidence="3">Sugar fermentation stimulation protein SfsA</fullName>
    </submittedName>
</protein>
<dbReference type="PANTHER" id="PTHR30545:SF2">
    <property type="entry name" value="SUGAR FERMENTATION STIMULATION PROTEIN A"/>
    <property type="match status" value="1"/>
</dbReference>
<feature type="domain" description="Sugar fermentation stimulation protein C-terminal" evidence="1">
    <location>
        <begin position="86"/>
        <end position="225"/>
    </location>
</feature>
<evidence type="ECO:0000259" key="1">
    <source>
        <dbReference type="Pfam" id="PF03749"/>
    </source>
</evidence>
<dbReference type="HAMAP" id="MF_00095">
    <property type="entry name" value="SfsA"/>
    <property type="match status" value="1"/>
</dbReference>
<dbReference type="EMBL" id="UOEC01000084">
    <property type="protein sequence ID" value="VAV90796.1"/>
    <property type="molecule type" value="Genomic_DNA"/>
</dbReference>